<evidence type="ECO:0000313" key="7">
    <source>
        <dbReference type="Proteomes" id="UP000184080"/>
    </source>
</evidence>
<dbReference type="PANTHER" id="PTHR35529:SF1">
    <property type="entry name" value="MANGANESE EFFLUX PUMP MNTP-RELATED"/>
    <property type="match status" value="1"/>
</dbReference>
<evidence type="ECO:0000313" key="6">
    <source>
        <dbReference type="EMBL" id="SHJ86687.1"/>
    </source>
</evidence>
<proteinExistence type="predicted"/>
<dbReference type="Pfam" id="PF02659">
    <property type="entry name" value="Mntp"/>
    <property type="match status" value="1"/>
</dbReference>
<evidence type="ECO:0000256" key="3">
    <source>
        <dbReference type="ARBA" id="ARBA00022989"/>
    </source>
</evidence>
<dbReference type="InterPro" id="IPR003810">
    <property type="entry name" value="Mntp/YtaF"/>
</dbReference>
<keyword evidence="1" id="KW-1003">Cell membrane</keyword>
<dbReference type="PANTHER" id="PTHR35529">
    <property type="entry name" value="MANGANESE EFFLUX PUMP MNTP-RELATED"/>
    <property type="match status" value="1"/>
</dbReference>
<evidence type="ECO:0000256" key="2">
    <source>
        <dbReference type="ARBA" id="ARBA00022692"/>
    </source>
</evidence>
<evidence type="ECO:0000256" key="5">
    <source>
        <dbReference type="SAM" id="Phobius"/>
    </source>
</evidence>
<dbReference type="STRING" id="1121298.SAMN05444401_4116"/>
<accession>A0A1M6MTA6</accession>
<feature type="transmembrane region" description="Helical" evidence="5">
    <location>
        <begin position="102"/>
        <end position="121"/>
    </location>
</feature>
<feature type="transmembrane region" description="Helical" evidence="5">
    <location>
        <begin position="6"/>
        <end position="24"/>
    </location>
</feature>
<sequence length="183" mass="19922">MGFIQGIIIGVAVAMDAFAVSLSIGLNRSVRIYNKIIFCFSFSFFQFIFALLGGISGFLFNKYVVCIPSIVGGVIVSIVGIMMIKEGMEKKEGGFLLQKGMYLILGISVSIDALVVGFTALNSIANLYLLIYIAITIGVITFLFCGLAYVLARSLKKVEFICKYADYIGGFVLIVFGIKMIIL</sequence>
<dbReference type="EMBL" id="FQZO01000009">
    <property type="protein sequence ID" value="SHJ86687.1"/>
    <property type="molecule type" value="Genomic_DNA"/>
</dbReference>
<protein>
    <submittedName>
        <fullName evidence="6">Putative Mn2+ efflux pump MntP</fullName>
    </submittedName>
</protein>
<feature type="transmembrane region" description="Helical" evidence="5">
    <location>
        <begin position="164"/>
        <end position="182"/>
    </location>
</feature>
<keyword evidence="3 5" id="KW-1133">Transmembrane helix</keyword>
<evidence type="ECO:0000256" key="1">
    <source>
        <dbReference type="ARBA" id="ARBA00022475"/>
    </source>
</evidence>
<feature type="transmembrane region" description="Helical" evidence="5">
    <location>
        <begin position="127"/>
        <end position="152"/>
    </location>
</feature>
<feature type="transmembrane region" description="Helical" evidence="5">
    <location>
        <begin position="36"/>
        <end position="56"/>
    </location>
</feature>
<keyword evidence="4 5" id="KW-0472">Membrane</keyword>
<dbReference type="Proteomes" id="UP000184080">
    <property type="component" value="Unassembled WGS sequence"/>
</dbReference>
<dbReference type="AlphaFoldDB" id="A0A1M6MTA6"/>
<organism evidence="6 7">
    <name type="scientific">Clostridium amylolyticum</name>
    <dbReference type="NCBI Taxonomy" id="1121298"/>
    <lineage>
        <taxon>Bacteria</taxon>
        <taxon>Bacillati</taxon>
        <taxon>Bacillota</taxon>
        <taxon>Clostridia</taxon>
        <taxon>Eubacteriales</taxon>
        <taxon>Clostridiaceae</taxon>
        <taxon>Clostridium</taxon>
    </lineage>
</organism>
<dbReference type="RefSeq" id="WP_073011331.1">
    <property type="nucleotide sequence ID" value="NZ_FQZO01000009.1"/>
</dbReference>
<evidence type="ECO:0000256" key="4">
    <source>
        <dbReference type="ARBA" id="ARBA00023136"/>
    </source>
</evidence>
<gene>
    <name evidence="6" type="ORF">SAMN05444401_4116</name>
</gene>
<name>A0A1M6MTA6_9CLOT</name>
<keyword evidence="2 5" id="KW-0812">Transmembrane</keyword>
<feature type="transmembrane region" description="Helical" evidence="5">
    <location>
        <begin position="62"/>
        <end position="81"/>
    </location>
</feature>
<dbReference type="OrthoDB" id="1679700at2"/>
<keyword evidence="7" id="KW-1185">Reference proteome</keyword>
<reference evidence="6 7" key="1">
    <citation type="submission" date="2016-11" db="EMBL/GenBank/DDBJ databases">
        <authorList>
            <person name="Jaros S."/>
            <person name="Januszkiewicz K."/>
            <person name="Wedrychowicz H."/>
        </authorList>
    </citation>
    <scope>NUCLEOTIDE SEQUENCE [LARGE SCALE GENOMIC DNA]</scope>
    <source>
        <strain evidence="6 7">DSM 21864</strain>
    </source>
</reference>